<keyword evidence="9" id="KW-0269">Exonuclease</keyword>
<keyword evidence="8" id="KW-0378">Hydrolase</keyword>
<organism evidence="14 15">
    <name type="scientific">Candidatus Scalindua rubra</name>
    <dbReference type="NCBI Taxonomy" id="1872076"/>
    <lineage>
        <taxon>Bacteria</taxon>
        <taxon>Pseudomonadati</taxon>
        <taxon>Planctomycetota</taxon>
        <taxon>Candidatus Brocadiia</taxon>
        <taxon>Candidatus Brocadiales</taxon>
        <taxon>Candidatus Scalinduaceae</taxon>
        <taxon>Candidatus Scalindua</taxon>
    </lineage>
</organism>
<evidence type="ECO:0000256" key="4">
    <source>
        <dbReference type="ARBA" id="ARBA00022679"/>
    </source>
</evidence>
<dbReference type="PANTHER" id="PTHR36528">
    <property type="entry name" value="CRISPR SYSTEM SINGLE-STRAND-SPECIFIC DEOXYRIBONUCLEASE CAS10/CSM1 (SUBTYPE III-A)"/>
    <property type="match status" value="1"/>
</dbReference>
<dbReference type="InterPro" id="IPR006674">
    <property type="entry name" value="HD_domain"/>
</dbReference>
<dbReference type="Gene3D" id="3.30.70.270">
    <property type="match status" value="1"/>
</dbReference>
<dbReference type="InterPro" id="IPR043128">
    <property type="entry name" value="Rev_trsase/Diguanyl_cyclase"/>
</dbReference>
<dbReference type="Pfam" id="PF01966">
    <property type="entry name" value="HD"/>
    <property type="match status" value="1"/>
</dbReference>
<dbReference type="NCBIfam" id="TIGR02578">
    <property type="entry name" value="cas_TM1811_Csm1"/>
    <property type="match status" value="1"/>
</dbReference>
<dbReference type="GO" id="GO:0016740">
    <property type="term" value="F:transferase activity"/>
    <property type="evidence" value="ECO:0007669"/>
    <property type="project" value="UniProtKB-KW"/>
</dbReference>
<keyword evidence="4" id="KW-0808">Transferase</keyword>
<dbReference type="PANTHER" id="PTHR36528:SF1">
    <property type="entry name" value="CRISPR SYSTEM SINGLE-STRAND-SPECIFIC DEOXYRIBONUCLEASE CAS10_CSM1 (SUBTYPE III-A)"/>
    <property type="match status" value="1"/>
</dbReference>
<comment type="similarity">
    <text evidence="2">Belongs to the CRISPR-associated Cas10/Csm1 family.</text>
</comment>
<dbReference type="PROSITE" id="PS50887">
    <property type="entry name" value="GGDEF"/>
    <property type="match status" value="1"/>
</dbReference>
<evidence type="ECO:0000256" key="12">
    <source>
        <dbReference type="ARBA" id="ARBA00032922"/>
    </source>
</evidence>
<keyword evidence="10" id="KW-0067">ATP-binding</keyword>
<comment type="cofactor">
    <cofactor evidence="1">
        <name>a divalent metal cation</name>
        <dbReference type="ChEBI" id="CHEBI:60240"/>
    </cofactor>
</comment>
<proteinExistence type="inferred from homology"/>
<evidence type="ECO:0000256" key="2">
    <source>
        <dbReference type="ARBA" id="ARBA00005700"/>
    </source>
</evidence>
<reference evidence="14 15" key="1">
    <citation type="submission" date="2016-07" db="EMBL/GenBank/DDBJ databases">
        <title>Draft genome of Scalindua rubra, obtained from a brine-seawater interface in the Red Sea, sheds light on salt adaptation in anammox bacteria.</title>
        <authorList>
            <person name="Speth D.R."/>
            <person name="Lagkouvardos I."/>
            <person name="Wang Y."/>
            <person name="Qian P.-Y."/>
            <person name="Dutilh B.E."/>
            <person name="Jetten M.S."/>
        </authorList>
    </citation>
    <scope>NUCLEOTIDE SEQUENCE [LARGE SCALE GENOMIC DNA]</scope>
    <source>
        <strain evidence="14">BSI-1</strain>
    </source>
</reference>
<dbReference type="GO" id="GO:0005524">
    <property type="term" value="F:ATP binding"/>
    <property type="evidence" value="ECO:0007669"/>
    <property type="project" value="UniProtKB-KW"/>
</dbReference>
<evidence type="ECO:0000256" key="5">
    <source>
        <dbReference type="ARBA" id="ARBA00022722"/>
    </source>
</evidence>
<evidence type="ECO:0000256" key="11">
    <source>
        <dbReference type="ARBA" id="ARBA00023118"/>
    </source>
</evidence>
<dbReference type="InterPro" id="IPR054767">
    <property type="entry name" value="Cas10-Cmr2_palm2"/>
</dbReference>
<evidence type="ECO:0000256" key="6">
    <source>
        <dbReference type="ARBA" id="ARBA00022741"/>
    </source>
</evidence>
<dbReference type="InterPro" id="IPR013408">
    <property type="entry name" value="Cas10/Csm1"/>
</dbReference>
<keyword evidence="6" id="KW-0547">Nucleotide-binding</keyword>
<feature type="domain" description="GGDEF" evidence="13">
    <location>
        <begin position="611"/>
        <end position="749"/>
    </location>
</feature>
<comment type="caution">
    <text evidence="14">The sequence shown here is derived from an EMBL/GenBank/DDBJ whole genome shotgun (WGS) entry which is preliminary data.</text>
</comment>
<accession>A0A1E3X5M8</accession>
<dbReference type="AlphaFoldDB" id="A0A1E3X5M8"/>
<keyword evidence="7" id="KW-0255">Endonuclease</keyword>
<dbReference type="Pfam" id="PF18211">
    <property type="entry name" value="Csm1_B"/>
    <property type="match status" value="1"/>
</dbReference>
<gene>
    <name evidence="14" type="ORF">SCARUB_03951</name>
</gene>
<dbReference type="InterPro" id="IPR041062">
    <property type="entry name" value="Csm1_B"/>
</dbReference>
<evidence type="ECO:0000313" key="15">
    <source>
        <dbReference type="Proteomes" id="UP000094056"/>
    </source>
</evidence>
<dbReference type="Gene3D" id="1.10.3210.10">
    <property type="entry name" value="Hypothetical protein af1432"/>
    <property type="match status" value="1"/>
</dbReference>
<dbReference type="InterPro" id="IPR000160">
    <property type="entry name" value="GGDEF_dom"/>
</dbReference>
<dbReference type="EMBL" id="MAYW01000160">
    <property type="protein sequence ID" value="ODS30928.1"/>
    <property type="molecule type" value="Genomic_DNA"/>
</dbReference>
<dbReference type="Pfam" id="PF22335">
    <property type="entry name" value="Cas10-Cmr2_palm2"/>
    <property type="match status" value="1"/>
</dbReference>
<dbReference type="Proteomes" id="UP000094056">
    <property type="component" value="Unassembled WGS sequence"/>
</dbReference>
<dbReference type="PATRIC" id="fig|1872076.5.peg.4717"/>
<keyword evidence="11" id="KW-0051">Antiviral defense</keyword>
<evidence type="ECO:0000256" key="1">
    <source>
        <dbReference type="ARBA" id="ARBA00001968"/>
    </source>
</evidence>
<evidence type="ECO:0000256" key="10">
    <source>
        <dbReference type="ARBA" id="ARBA00022840"/>
    </source>
</evidence>
<sequence length="867" mass="98963">MDENINKIAISGFLHDIGKFAEMGCMDINPEFLNNHTDLYQPFFDGRHTHKHAVYTAAFIDHIEKFLPHEFNRGNWGSIDDFMNLAAGHHKPETPFQWIIAIADRVSSGFDRDEFEDYNKEIKVQDYKKTRLLTIFEGISTDGKWKEDNLNAYLYRYPLKELSPENIFPVDREDYRLLDSTRASEEYKDLFLNFVGALEFLEHKKNVPLWFEHFDSLFMIYASHIPAATVGNVVPDVSLYDHSKTTAALASAVYLYHLQNNSMEVENIKDYADKKFLIVNGDFYGIQNFIFTEGGSTNKAAAKLLRGRSFAVSLITELAADMLCREIGLTTCSIITNAAGKFSIIAPNTKQTNDAIKTIQEKINDWLIRMFYGETSFGISLIDASSDDFVSKRFDSLWDRITEDSEKKKYNKINLDKYGGVIGNYLDQFNNDLSKKLCPFCGKRPSSAEVENDQLIKDESACKVCRDHIYLGTNIVKTDKIAITTIDAEIYGKKLCEPIFSEYQVSLDVDGKLMQLSDKGTLLKYWDISISQDGNLSKKITAKFINGYVPKYSKDDEEDESLNRLLYGEKSEKKKEELFDMLNDKVPKSFHHIAKWALNSTDVPDKFAGIEALGVLKADVDNLGLIFACGLKRNSLSRLATLSRQMNHFFTIYLPNTLSTKEDFENIYTVFAGGDDLFLIGPWNKIIDFAMFLDEFFQKYVCGNNKITLSAGISINKPGEPVLSIGERSETSLKKSKGNGRNSITIFDESVKWRDYEDLNKIKETIESWMDSKTINNAMLYRLNTFSSLAEQEKELLTIKDGVDMEECECLKWGAMFKYTLIRNVGKNLKGDEKDRALSEVEKAAGWLAQYGGTMKIPLWQVIYNQR</sequence>
<dbReference type="GO" id="GO:0004527">
    <property type="term" value="F:exonuclease activity"/>
    <property type="evidence" value="ECO:0007669"/>
    <property type="project" value="UniProtKB-KW"/>
</dbReference>
<evidence type="ECO:0000256" key="3">
    <source>
        <dbReference type="ARBA" id="ARBA00014333"/>
    </source>
</evidence>
<dbReference type="GO" id="GO:0004519">
    <property type="term" value="F:endonuclease activity"/>
    <property type="evidence" value="ECO:0007669"/>
    <property type="project" value="UniProtKB-KW"/>
</dbReference>
<evidence type="ECO:0000313" key="14">
    <source>
        <dbReference type="EMBL" id="ODS30928.1"/>
    </source>
</evidence>
<evidence type="ECO:0000256" key="8">
    <source>
        <dbReference type="ARBA" id="ARBA00022801"/>
    </source>
</evidence>
<keyword evidence="5" id="KW-0540">Nuclease</keyword>
<dbReference type="InterPro" id="IPR052117">
    <property type="entry name" value="Cas10/Csm1_subtype-III-A"/>
</dbReference>
<evidence type="ECO:0000256" key="9">
    <source>
        <dbReference type="ARBA" id="ARBA00022839"/>
    </source>
</evidence>
<protein>
    <recommendedName>
        <fullName evidence="3">CRISPR system single-strand-specific deoxyribonuclease Cas10/Csm1 (subtype III-A)</fullName>
    </recommendedName>
    <alternativeName>
        <fullName evidence="12">Cyclic oligoadenylate synthase</fullName>
    </alternativeName>
</protein>
<name>A0A1E3X5M8_9BACT</name>
<dbReference type="GO" id="GO:0051607">
    <property type="term" value="P:defense response to virus"/>
    <property type="evidence" value="ECO:0007669"/>
    <property type="project" value="UniProtKB-KW"/>
</dbReference>
<evidence type="ECO:0000256" key="7">
    <source>
        <dbReference type="ARBA" id="ARBA00022759"/>
    </source>
</evidence>
<evidence type="ECO:0000259" key="13">
    <source>
        <dbReference type="PROSITE" id="PS50887"/>
    </source>
</evidence>